<proteinExistence type="predicted"/>
<name>A0ABN2M6G8_9ACTN</name>
<sequence length="184" mass="18756">MRDGGRRVLGLGVVVLLAALGAGCDKGAAAAPTEPPPRPYAAPAAGGACQLLDFAVIAEATGLTFDIAGSGQKDHTFTCAVTRSGETYPDLTFSVAAIGSDTAIYKSALVPKGAKTVTELGKVAYQTTSAASGDHGPRIEVGWLTATKAMVLRFTFPASATPEDVTSMTPKIVTLAKKIAFANL</sequence>
<evidence type="ECO:0000313" key="1">
    <source>
        <dbReference type="EMBL" id="GAA1810421.1"/>
    </source>
</evidence>
<dbReference type="PROSITE" id="PS51257">
    <property type="entry name" value="PROKAR_LIPOPROTEIN"/>
    <property type="match status" value="1"/>
</dbReference>
<dbReference type="RefSeq" id="WP_344132791.1">
    <property type="nucleotide sequence ID" value="NZ_BAAALT010000101.1"/>
</dbReference>
<accession>A0ABN2M6G8</accession>
<gene>
    <name evidence="1" type="ORF">GCM10009682_35090</name>
</gene>
<dbReference type="EMBL" id="BAAALT010000101">
    <property type="protein sequence ID" value="GAA1810421.1"/>
    <property type="molecule type" value="Genomic_DNA"/>
</dbReference>
<evidence type="ECO:0008006" key="3">
    <source>
        <dbReference type="Google" id="ProtNLM"/>
    </source>
</evidence>
<evidence type="ECO:0000313" key="2">
    <source>
        <dbReference type="Proteomes" id="UP001500218"/>
    </source>
</evidence>
<dbReference type="Proteomes" id="UP001500218">
    <property type="component" value="Unassembled WGS sequence"/>
</dbReference>
<comment type="caution">
    <text evidence="1">The sequence shown here is derived from an EMBL/GenBank/DDBJ whole genome shotgun (WGS) entry which is preliminary data.</text>
</comment>
<organism evidence="1 2">
    <name type="scientific">Luedemannella flava</name>
    <dbReference type="NCBI Taxonomy" id="349316"/>
    <lineage>
        <taxon>Bacteria</taxon>
        <taxon>Bacillati</taxon>
        <taxon>Actinomycetota</taxon>
        <taxon>Actinomycetes</taxon>
        <taxon>Micromonosporales</taxon>
        <taxon>Micromonosporaceae</taxon>
        <taxon>Luedemannella</taxon>
    </lineage>
</organism>
<reference evidence="1 2" key="1">
    <citation type="journal article" date="2019" name="Int. J. Syst. Evol. Microbiol.">
        <title>The Global Catalogue of Microorganisms (GCM) 10K type strain sequencing project: providing services to taxonomists for standard genome sequencing and annotation.</title>
        <authorList>
            <consortium name="The Broad Institute Genomics Platform"/>
            <consortium name="The Broad Institute Genome Sequencing Center for Infectious Disease"/>
            <person name="Wu L."/>
            <person name="Ma J."/>
        </authorList>
    </citation>
    <scope>NUCLEOTIDE SEQUENCE [LARGE SCALE GENOMIC DNA]</scope>
    <source>
        <strain evidence="1 2">JCM 13250</strain>
    </source>
</reference>
<protein>
    <recommendedName>
        <fullName evidence="3">DUF3558 domain-containing protein</fullName>
    </recommendedName>
</protein>
<keyword evidence="2" id="KW-1185">Reference proteome</keyword>